<comment type="caution">
    <text evidence="8">The sequence shown here is derived from an EMBL/GenBank/DDBJ whole genome shotgun (WGS) entry which is preliminary data.</text>
</comment>
<dbReference type="GO" id="GO:0043409">
    <property type="term" value="P:negative regulation of MAPK cascade"/>
    <property type="evidence" value="ECO:0007669"/>
    <property type="project" value="TreeGrafter"/>
</dbReference>
<evidence type="ECO:0000259" key="7">
    <source>
        <dbReference type="PROSITE" id="PS50056"/>
    </source>
</evidence>
<dbReference type="GO" id="GO:0008330">
    <property type="term" value="F:protein tyrosine/threonine phosphatase activity"/>
    <property type="evidence" value="ECO:0007669"/>
    <property type="project" value="TreeGrafter"/>
</dbReference>
<name>A0A1V9Y5L6_ACHHY</name>
<evidence type="ECO:0000256" key="3">
    <source>
        <dbReference type="ARBA" id="ARBA00022801"/>
    </source>
</evidence>
<dbReference type="PANTHER" id="PTHR10159">
    <property type="entry name" value="DUAL SPECIFICITY PROTEIN PHOSPHATASE"/>
    <property type="match status" value="1"/>
</dbReference>
<comment type="similarity">
    <text evidence="1">Belongs to the protein-tyrosine phosphatase family. Non-receptor class dual specificity subfamily.</text>
</comment>
<feature type="domain" description="Tyrosine specific protein phosphatases" evidence="7">
    <location>
        <begin position="244"/>
        <end position="281"/>
    </location>
</feature>
<dbReference type="OrthoDB" id="10252009at2759"/>
<evidence type="ECO:0000256" key="1">
    <source>
        <dbReference type="ARBA" id="ARBA00008601"/>
    </source>
</evidence>
<feature type="compositionally biased region" description="Polar residues" evidence="5">
    <location>
        <begin position="335"/>
        <end position="348"/>
    </location>
</feature>
<keyword evidence="3" id="KW-0378">Hydrolase</keyword>
<keyword evidence="4" id="KW-0904">Protein phosphatase</keyword>
<dbReference type="EMBL" id="JNBR01002844">
    <property type="protein sequence ID" value="OQR81011.1"/>
    <property type="molecule type" value="Genomic_DNA"/>
</dbReference>
<proteinExistence type="inferred from homology"/>
<organism evidence="8 9">
    <name type="scientific">Achlya hypogyna</name>
    <name type="common">Oomycete</name>
    <name type="synonym">Protoachlya hypogyna</name>
    <dbReference type="NCBI Taxonomy" id="1202772"/>
    <lineage>
        <taxon>Eukaryota</taxon>
        <taxon>Sar</taxon>
        <taxon>Stramenopiles</taxon>
        <taxon>Oomycota</taxon>
        <taxon>Saprolegniomycetes</taxon>
        <taxon>Saprolegniales</taxon>
        <taxon>Achlyaceae</taxon>
        <taxon>Achlya</taxon>
    </lineage>
</organism>
<dbReference type="InterPro" id="IPR000387">
    <property type="entry name" value="Tyr_Pase_dom"/>
</dbReference>
<sequence>MDQRLSFEVWKIRQLFDEPTRLAKENGVLAQPVEHSIVPAPVSMPVPASIPAPPSPPPLQRVLSARASVSYEGDSTNELETLERLVACKERGERIPFVLAWSIVYHNLLLGRSQTPSNAFYSLKKINTQEKLEDELNKSGLLDANDMVDIEGLIILDHVFLGSRVHAKDKECLLALGITHILNVTPARTVDPVAGVPNFFEKDPSFTYGWKAYRRCALFDNQGEDILTSIEGCVAFIDQAKYYVHCKQGVSRSASIVVAYVMKTQQLCRDDALAFVQARRPEPNAGFLKQLRQYEARLNRTHTKQAAVGPALPPHLLPKATPIGPQRPPILSAASPVSPSPTCASTCTPLAIGPQLPSKARRSPADAIQGRIKRSKVDTSDTSAL</sequence>
<dbReference type="PROSITE" id="PS50054">
    <property type="entry name" value="TYR_PHOSPHATASE_DUAL"/>
    <property type="match status" value="1"/>
</dbReference>
<dbReference type="EC" id="3.1.3.48" evidence="2"/>
<dbReference type="PROSITE" id="PS00383">
    <property type="entry name" value="TYR_PHOSPHATASE_1"/>
    <property type="match status" value="1"/>
</dbReference>
<evidence type="ECO:0000313" key="9">
    <source>
        <dbReference type="Proteomes" id="UP000243579"/>
    </source>
</evidence>
<dbReference type="STRING" id="1202772.A0A1V9Y5L6"/>
<dbReference type="InterPro" id="IPR000340">
    <property type="entry name" value="Dual-sp_phosphatase_cat-dom"/>
</dbReference>
<dbReference type="AlphaFoldDB" id="A0A1V9Y5L6"/>
<evidence type="ECO:0000256" key="5">
    <source>
        <dbReference type="SAM" id="MobiDB-lite"/>
    </source>
</evidence>
<protein>
    <recommendedName>
        <fullName evidence="2">protein-tyrosine-phosphatase</fullName>
        <ecNumber evidence="2">3.1.3.48</ecNumber>
    </recommendedName>
</protein>
<dbReference type="SMART" id="SM00195">
    <property type="entry name" value="DSPc"/>
    <property type="match status" value="1"/>
</dbReference>
<dbReference type="SUPFAM" id="SSF52799">
    <property type="entry name" value="(Phosphotyrosine protein) phosphatases II"/>
    <property type="match status" value="1"/>
</dbReference>
<dbReference type="InterPro" id="IPR020422">
    <property type="entry name" value="TYR_PHOSPHATASE_DUAL_dom"/>
</dbReference>
<evidence type="ECO:0000313" key="8">
    <source>
        <dbReference type="EMBL" id="OQR81011.1"/>
    </source>
</evidence>
<dbReference type="Pfam" id="PF00782">
    <property type="entry name" value="DSPc"/>
    <property type="match status" value="1"/>
</dbReference>
<dbReference type="CDD" id="cd14498">
    <property type="entry name" value="DSP"/>
    <property type="match status" value="1"/>
</dbReference>
<dbReference type="PANTHER" id="PTHR10159:SF511">
    <property type="entry name" value="DUAL SPECIFICITY PROTEIN PHOSPHATASE 1"/>
    <property type="match status" value="1"/>
</dbReference>
<evidence type="ECO:0000256" key="4">
    <source>
        <dbReference type="ARBA" id="ARBA00022912"/>
    </source>
</evidence>
<dbReference type="Gene3D" id="3.90.190.10">
    <property type="entry name" value="Protein tyrosine phosphatase superfamily"/>
    <property type="match status" value="1"/>
</dbReference>
<dbReference type="GO" id="GO:0033550">
    <property type="term" value="F:MAP kinase tyrosine phosphatase activity"/>
    <property type="evidence" value="ECO:0007669"/>
    <property type="project" value="TreeGrafter"/>
</dbReference>
<dbReference type="GO" id="GO:0005737">
    <property type="term" value="C:cytoplasm"/>
    <property type="evidence" value="ECO:0007669"/>
    <property type="project" value="TreeGrafter"/>
</dbReference>
<gene>
    <name evidence="8" type="ORF">ACHHYP_16854</name>
</gene>
<feature type="domain" description="Tyrosine-protein phosphatase" evidence="6">
    <location>
        <begin position="151"/>
        <end position="300"/>
    </location>
</feature>
<dbReference type="PROSITE" id="PS50056">
    <property type="entry name" value="TYR_PHOSPHATASE_2"/>
    <property type="match status" value="1"/>
</dbReference>
<feature type="region of interest" description="Disordered" evidence="5">
    <location>
        <begin position="302"/>
        <end position="385"/>
    </location>
</feature>
<dbReference type="InterPro" id="IPR029021">
    <property type="entry name" value="Prot-tyrosine_phosphatase-like"/>
</dbReference>
<dbReference type="InterPro" id="IPR016130">
    <property type="entry name" value="Tyr_Pase_AS"/>
</dbReference>
<dbReference type="GO" id="GO:0017017">
    <property type="term" value="F:MAP kinase tyrosine/serine/threonine phosphatase activity"/>
    <property type="evidence" value="ECO:0007669"/>
    <property type="project" value="TreeGrafter"/>
</dbReference>
<reference evidence="8 9" key="1">
    <citation type="journal article" date="2014" name="Genome Biol. Evol.">
        <title>The secreted proteins of Achlya hypogyna and Thraustotheca clavata identify the ancestral oomycete secretome and reveal gene acquisitions by horizontal gene transfer.</title>
        <authorList>
            <person name="Misner I."/>
            <person name="Blouin N."/>
            <person name="Leonard G."/>
            <person name="Richards T.A."/>
            <person name="Lane C.E."/>
        </authorList>
    </citation>
    <scope>NUCLEOTIDE SEQUENCE [LARGE SCALE GENOMIC DNA]</scope>
    <source>
        <strain evidence="8 9">ATCC 48635</strain>
    </source>
</reference>
<evidence type="ECO:0000259" key="6">
    <source>
        <dbReference type="PROSITE" id="PS50054"/>
    </source>
</evidence>
<keyword evidence="9" id="KW-1185">Reference proteome</keyword>
<evidence type="ECO:0000256" key="2">
    <source>
        <dbReference type="ARBA" id="ARBA00013064"/>
    </source>
</evidence>
<accession>A0A1V9Y5L6</accession>
<dbReference type="Proteomes" id="UP000243579">
    <property type="component" value="Unassembled WGS sequence"/>
</dbReference>